<keyword evidence="7" id="KW-0503">Monooxygenase</keyword>
<comment type="cofactor">
    <cofactor evidence="1">
        <name>FAD</name>
        <dbReference type="ChEBI" id="CHEBI:57692"/>
    </cofactor>
</comment>
<dbReference type="SUPFAM" id="SSF51905">
    <property type="entry name" value="FAD/NAD(P)-binding domain"/>
    <property type="match status" value="1"/>
</dbReference>
<name>A0A0F8V4C1_9EURO</name>
<evidence type="ECO:0000256" key="1">
    <source>
        <dbReference type="ARBA" id="ARBA00001974"/>
    </source>
</evidence>
<dbReference type="InterPro" id="IPR036188">
    <property type="entry name" value="FAD/NAD-bd_sf"/>
</dbReference>
<organism evidence="8 9">
    <name type="scientific">Aspergillus rambellii</name>
    <dbReference type="NCBI Taxonomy" id="308745"/>
    <lineage>
        <taxon>Eukaryota</taxon>
        <taxon>Fungi</taxon>
        <taxon>Dikarya</taxon>
        <taxon>Ascomycota</taxon>
        <taxon>Pezizomycotina</taxon>
        <taxon>Eurotiomycetes</taxon>
        <taxon>Eurotiomycetidae</taxon>
        <taxon>Eurotiales</taxon>
        <taxon>Aspergillaceae</taxon>
        <taxon>Aspergillus</taxon>
        <taxon>Aspergillus subgen. Nidulantes</taxon>
    </lineage>
</organism>
<keyword evidence="9" id="KW-1185">Reference proteome</keyword>
<dbReference type="PANTHER" id="PTHR43098:SF3">
    <property type="entry name" value="L-ORNITHINE N(5)-MONOOXYGENASE-RELATED"/>
    <property type="match status" value="1"/>
</dbReference>
<evidence type="ECO:0000256" key="7">
    <source>
        <dbReference type="ARBA" id="ARBA00023033"/>
    </source>
</evidence>
<evidence type="ECO:0000256" key="5">
    <source>
        <dbReference type="ARBA" id="ARBA00022857"/>
    </source>
</evidence>
<dbReference type="GO" id="GO:0050661">
    <property type="term" value="F:NADP binding"/>
    <property type="evidence" value="ECO:0007669"/>
    <property type="project" value="InterPro"/>
</dbReference>
<evidence type="ECO:0000256" key="2">
    <source>
        <dbReference type="ARBA" id="ARBA00010139"/>
    </source>
</evidence>
<dbReference type="STRING" id="308745.A0A0F8V4C1"/>
<sequence>MKSNLREFAPVREKEGSAVELDVLIIGAGFSGIYCLHEVRKLGLRSAIFEAGSDVGGTWRWNCYPGAGVDSEAPEYQFSIPETWAHWNWSTNYPTYKEIRAYLDHVSHVLDIRKDCFFGAVVTKAEFDMQSGRWSVETQDGPRATAKYLIVGSGFATKRYVPAWPGIDSFKGVIHHSAFWPEDAVDVRGKRCAVIGTGASGVQITQALGPLAGSLKVFQRTPNLAIPMYRRELSVEEQERIKPVYPELFRLREKCFGGFFYTWAEKELSEDSEEEREAFLESLWTAGGFRYWLGTYKDALFSPQANRIIYDFWARKVRARIHNPSVRDLLAPEEPPHAFGIKRPCLEVNYYEQFNRSNVQLIDIRENPIASVTETGLKLADGTQHELDVICVATGFDSSTGGIMDMGLRSVHGKTLKEEWKDSVYTHLGMTISGYPNLFYTYGPHAPTAFCNGPTGVEVQGRWVVDAIKLMERRGIKYIDPTPEASRAWKHRIDELSNRTLLPTVCSTYMGGTIPGKPFEQLNYTGGLPAYTDEIRQALPGFRGFEVSMHEER</sequence>
<dbReference type="GO" id="GO:0004499">
    <property type="term" value="F:N,N-dimethylaniline monooxygenase activity"/>
    <property type="evidence" value="ECO:0007669"/>
    <property type="project" value="InterPro"/>
</dbReference>
<evidence type="ECO:0000313" key="8">
    <source>
        <dbReference type="EMBL" id="KKK26609.1"/>
    </source>
</evidence>
<dbReference type="GO" id="GO:0050660">
    <property type="term" value="F:flavin adenine dinucleotide binding"/>
    <property type="evidence" value="ECO:0007669"/>
    <property type="project" value="InterPro"/>
</dbReference>
<keyword evidence="6" id="KW-0560">Oxidoreductase</keyword>
<keyword evidence="3" id="KW-0285">Flavoprotein</keyword>
<evidence type="ECO:0000256" key="3">
    <source>
        <dbReference type="ARBA" id="ARBA00022630"/>
    </source>
</evidence>
<reference evidence="8 9" key="1">
    <citation type="submission" date="2015-02" db="EMBL/GenBank/DDBJ databases">
        <title>Draft Genome Sequences of Two Closely-Related Aflatoxigenic Aspergillus Species Obtained from the Cote d'Ivoire.</title>
        <authorList>
            <person name="Moore G.G."/>
            <person name="Beltz S.B."/>
            <person name="Mack B.M."/>
        </authorList>
    </citation>
    <scope>NUCLEOTIDE SEQUENCE [LARGE SCALE GENOMIC DNA]</scope>
    <source>
        <strain evidence="8 9">SRRC1468</strain>
    </source>
</reference>
<proteinExistence type="inferred from homology"/>
<dbReference type="Pfam" id="PF00743">
    <property type="entry name" value="FMO-like"/>
    <property type="match status" value="1"/>
</dbReference>
<accession>A0A0F8V4C1</accession>
<dbReference type="InterPro" id="IPR020946">
    <property type="entry name" value="Flavin_mOase-like"/>
</dbReference>
<dbReference type="InterPro" id="IPR050775">
    <property type="entry name" value="FAD-binding_Monooxygenases"/>
</dbReference>
<gene>
    <name evidence="8" type="ORF">ARAM_007559</name>
</gene>
<keyword evidence="4" id="KW-0274">FAD</keyword>
<dbReference type="EMBL" id="JZBS01000326">
    <property type="protein sequence ID" value="KKK26609.1"/>
    <property type="molecule type" value="Genomic_DNA"/>
</dbReference>
<protein>
    <recommendedName>
        <fullName evidence="10">Steroid monooxygenase</fullName>
    </recommendedName>
</protein>
<dbReference type="Proteomes" id="UP000034291">
    <property type="component" value="Unassembled WGS sequence"/>
</dbReference>
<keyword evidence="5" id="KW-0521">NADP</keyword>
<comment type="caution">
    <text evidence="8">The sequence shown here is derived from an EMBL/GenBank/DDBJ whole genome shotgun (WGS) entry which is preliminary data.</text>
</comment>
<evidence type="ECO:0008006" key="10">
    <source>
        <dbReference type="Google" id="ProtNLM"/>
    </source>
</evidence>
<evidence type="ECO:0000256" key="6">
    <source>
        <dbReference type="ARBA" id="ARBA00023002"/>
    </source>
</evidence>
<dbReference type="PANTHER" id="PTHR43098">
    <property type="entry name" value="L-ORNITHINE N(5)-MONOOXYGENASE-RELATED"/>
    <property type="match status" value="1"/>
</dbReference>
<dbReference type="OrthoDB" id="66881at2759"/>
<evidence type="ECO:0000313" key="9">
    <source>
        <dbReference type="Proteomes" id="UP000034291"/>
    </source>
</evidence>
<dbReference type="AlphaFoldDB" id="A0A0F8V4C1"/>
<dbReference type="Gene3D" id="3.50.50.60">
    <property type="entry name" value="FAD/NAD(P)-binding domain"/>
    <property type="match status" value="2"/>
</dbReference>
<evidence type="ECO:0000256" key="4">
    <source>
        <dbReference type="ARBA" id="ARBA00022827"/>
    </source>
</evidence>
<dbReference type="PRINTS" id="PR00411">
    <property type="entry name" value="PNDRDTASEI"/>
</dbReference>
<comment type="similarity">
    <text evidence="2">Belongs to the FAD-binding monooxygenase family.</text>
</comment>